<name>A0A1G4JVN1_9SACH</name>
<dbReference type="AlphaFoldDB" id="A0A1G4JVN1"/>
<evidence type="ECO:0000313" key="7">
    <source>
        <dbReference type="Proteomes" id="UP000189911"/>
    </source>
</evidence>
<dbReference type="InterPro" id="IPR015590">
    <property type="entry name" value="Aldehyde_DH_dom"/>
</dbReference>
<dbReference type="Gene3D" id="3.40.309.10">
    <property type="entry name" value="Aldehyde Dehydrogenase, Chain A, domain 2"/>
    <property type="match status" value="1"/>
</dbReference>
<proteinExistence type="inferred from homology"/>
<evidence type="ECO:0000256" key="4">
    <source>
        <dbReference type="RuleBase" id="RU003345"/>
    </source>
</evidence>
<accession>A0A1G4JVN1</accession>
<dbReference type="InterPro" id="IPR016161">
    <property type="entry name" value="Ald_DH/histidinol_DH"/>
</dbReference>
<dbReference type="CDD" id="cd07091">
    <property type="entry name" value="ALDH_F1-2_Ald2-like"/>
    <property type="match status" value="1"/>
</dbReference>
<feature type="active site" evidence="3">
    <location>
        <position position="297"/>
    </location>
</feature>
<dbReference type="PANTHER" id="PTHR11699">
    <property type="entry name" value="ALDEHYDE DEHYDROGENASE-RELATED"/>
    <property type="match status" value="1"/>
</dbReference>
<evidence type="ECO:0000259" key="5">
    <source>
        <dbReference type="Pfam" id="PF00171"/>
    </source>
</evidence>
<dbReference type="EMBL" id="LT598451">
    <property type="protein sequence ID" value="SCU95089.1"/>
    <property type="molecule type" value="Genomic_DNA"/>
</dbReference>
<dbReference type="InterPro" id="IPR016163">
    <property type="entry name" value="Ald_DH_C"/>
</dbReference>
<evidence type="ECO:0000256" key="1">
    <source>
        <dbReference type="ARBA" id="ARBA00009986"/>
    </source>
</evidence>
<sequence>MTAVCFRNASSVLSMAKNARSLALGTRYASSRVKADFVKLTTPNGFTYEQPTGLFINNEFVKAHGGETILVEDPATAKKIVEVQSGTKEDVNYAVDCAEKAFKSSWSTCDPKERSRVLLKLADLVEQRKELIASIESMDNGKALRLARGDVGIVIDFLRSSAGYADKLDGRAINTGDGYVNYTIREPVGVCGQIIPWNFPLMMLSWKIAPAIAAGNTVILKPASPTPLNALYFASLCKEAGIPAGVVNIIPGPGRAVGETLTTHPKIRKIAFTGSTGTGKGIAIKAAESNLKKVTLELGGKSAHLVFNDANLEKTLPNLVNGIFLNAGQICSSGSRIYVQEGIYDKLLPAFKKYVEENISVGSPFVESNFQGAINNKMQFDTIMNYIAIGKEEGAKVLTGGKRVGEEGYFIRPTIFYDVNEDMRIVKEEIFGPVVTISKFKDIDEVVAMANDSEFGLGAGIETENVSTALKVSKMLKAGTVWVNTYNDFHASVPFGGCKQSGYGSEMGIEAFESYTSVKAVRIKIE</sequence>
<feature type="domain" description="Aldehyde dehydrogenase" evidence="5">
    <location>
        <begin position="60"/>
        <end position="521"/>
    </location>
</feature>
<dbReference type="PROSITE" id="PS00687">
    <property type="entry name" value="ALDEHYDE_DEHYDR_GLU"/>
    <property type="match status" value="1"/>
</dbReference>
<evidence type="ECO:0000256" key="2">
    <source>
        <dbReference type="ARBA" id="ARBA00023002"/>
    </source>
</evidence>
<reference evidence="7" key="1">
    <citation type="submission" date="2016-03" db="EMBL/GenBank/DDBJ databases">
        <authorList>
            <person name="Devillers Hugo."/>
        </authorList>
    </citation>
    <scope>NUCLEOTIDE SEQUENCE [LARGE SCALE GENOMIC DNA]</scope>
</reference>
<dbReference type="Proteomes" id="UP000189911">
    <property type="component" value="Chromosome E"/>
</dbReference>
<dbReference type="FunFam" id="3.40.309.10:FF:000012">
    <property type="entry name" value="Betaine aldehyde dehydrogenase"/>
    <property type="match status" value="1"/>
</dbReference>
<keyword evidence="7" id="KW-1185">Reference proteome</keyword>
<dbReference type="SUPFAM" id="SSF53720">
    <property type="entry name" value="ALDH-like"/>
    <property type="match status" value="1"/>
</dbReference>
<evidence type="ECO:0000256" key="3">
    <source>
        <dbReference type="PROSITE-ProRule" id="PRU10007"/>
    </source>
</evidence>
<dbReference type="InterPro" id="IPR029510">
    <property type="entry name" value="Ald_DH_CS_GLU"/>
</dbReference>
<gene>
    <name evidence="6" type="ORF">LANO_0E09230G</name>
</gene>
<organism evidence="6 7">
    <name type="scientific">Lachancea nothofagi CBS 11611</name>
    <dbReference type="NCBI Taxonomy" id="1266666"/>
    <lineage>
        <taxon>Eukaryota</taxon>
        <taxon>Fungi</taxon>
        <taxon>Dikarya</taxon>
        <taxon>Ascomycota</taxon>
        <taxon>Saccharomycotina</taxon>
        <taxon>Saccharomycetes</taxon>
        <taxon>Saccharomycetales</taxon>
        <taxon>Saccharomycetaceae</taxon>
        <taxon>Lachancea</taxon>
    </lineage>
</organism>
<dbReference type="Gene3D" id="3.40.605.10">
    <property type="entry name" value="Aldehyde Dehydrogenase, Chain A, domain 1"/>
    <property type="match status" value="1"/>
</dbReference>
<keyword evidence="2 4" id="KW-0560">Oxidoreductase</keyword>
<dbReference type="GO" id="GO:0016620">
    <property type="term" value="F:oxidoreductase activity, acting on the aldehyde or oxo group of donors, NAD or NADP as acceptor"/>
    <property type="evidence" value="ECO:0007669"/>
    <property type="project" value="InterPro"/>
</dbReference>
<dbReference type="Pfam" id="PF00171">
    <property type="entry name" value="Aldedh"/>
    <property type="match status" value="1"/>
</dbReference>
<dbReference type="OrthoDB" id="310895at2759"/>
<protein>
    <submittedName>
        <fullName evidence="6">LANO_0E09230g1_1</fullName>
    </submittedName>
</protein>
<dbReference type="GO" id="GO:0019752">
    <property type="term" value="P:carboxylic acid metabolic process"/>
    <property type="evidence" value="ECO:0007669"/>
    <property type="project" value="UniProtKB-ARBA"/>
</dbReference>
<evidence type="ECO:0000313" key="6">
    <source>
        <dbReference type="EMBL" id="SCU95089.1"/>
    </source>
</evidence>
<comment type="similarity">
    <text evidence="1 4">Belongs to the aldehyde dehydrogenase family.</text>
</comment>
<dbReference type="InterPro" id="IPR016162">
    <property type="entry name" value="Ald_DH_N"/>
</dbReference>
<dbReference type="FunFam" id="3.40.605.10:FF:000001">
    <property type="entry name" value="Aldehyde dehydrogenase 1"/>
    <property type="match status" value="1"/>
</dbReference>